<dbReference type="AlphaFoldDB" id="A0A1I0RUW5"/>
<dbReference type="Proteomes" id="UP000199167">
    <property type="component" value="Unassembled WGS sequence"/>
</dbReference>
<dbReference type="OrthoDB" id="6653642at2"/>
<dbReference type="PANTHER" id="PTHR43179:SF12">
    <property type="entry name" value="GALACTOFURANOSYLTRANSFERASE GLFT2"/>
    <property type="match status" value="1"/>
</dbReference>
<reference evidence="5 6" key="1">
    <citation type="submission" date="2016-10" db="EMBL/GenBank/DDBJ databases">
        <authorList>
            <person name="de Groot N.N."/>
        </authorList>
    </citation>
    <scope>NUCLEOTIDE SEQUENCE [LARGE SCALE GENOMIC DNA]</scope>
    <source>
        <strain evidence="5 6">DSM 17925</strain>
    </source>
</reference>
<dbReference type="STRING" id="364200.SAMN04488515_3290"/>
<evidence type="ECO:0000313" key="5">
    <source>
        <dbReference type="EMBL" id="SEW45135.1"/>
    </source>
</evidence>
<dbReference type="Pfam" id="PF00535">
    <property type="entry name" value="Glycos_transf_2"/>
    <property type="match status" value="1"/>
</dbReference>
<dbReference type="EMBL" id="FOIZ01000002">
    <property type="protein sequence ID" value="SEW45135.1"/>
    <property type="molecule type" value="Genomic_DNA"/>
</dbReference>
<dbReference type="RefSeq" id="WP_089996938.1">
    <property type="nucleotide sequence ID" value="NZ_FOIZ01000002.1"/>
</dbReference>
<keyword evidence="3" id="KW-0808">Transferase</keyword>
<protein>
    <recommendedName>
        <fullName evidence="4">Glycosyltransferase 2-like domain-containing protein</fullName>
    </recommendedName>
</protein>
<dbReference type="CDD" id="cd00761">
    <property type="entry name" value="Glyco_tranf_GTA_type"/>
    <property type="match status" value="1"/>
</dbReference>
<keyword evidence="2" id="KW-0328">Glycosyltransferase</keyword>
<evidence type="ECO:0000256" key="1">
    <source>
        <dbReference type="ARBA" id="ARBA00006739"/>
    </source>
</evidence>
<dbReference type="InterPro" id="IPR029044">
    <property type="entry name" value="Nucleotide-diphossugar_trans"/>
</dbReference>
<keyword evidence="6" id="KW-1185">Reference proteome</keyword>
<dbReference type="InterPro" id="IPR001173">
    <property type="entry name" value="Glyco_trans_2-like"/>
</dbReference>
<feature type="domain" description="Glycosyltransferase 2-like" evidence="4">
    <location>
        <begin position="6"/>
        <end position="165"/>
    </location>
</feature>
<dbReference type="GO" id="GO:0016757">
    <property type="term" value="F:glycosyltransferase activity"/>
    <property type="evidence" value="ECO:0007669"/>
    <property type="project" value="UniProtKB-KW"/>
</dbReference>
<evidence type="ECO:0000256" key="2">
    <source>
        <dbReference type="ARBA" id="ARBA00022676"/>
    </source>
</evidence>
<comment type="similarity">
    <text evidence="1">Belongs to the glycosyltransferase 2 family.</text>
</comment>
<accession>A0A1I0RUW5</accession>
<sequence length="293" mass="33286">MMIRATVIIPTFRDWDGIQRCLDALALQTVSPSEFEIIVANNNRDDVVPDSLSLPPNARVVWESKPGSYAARNAALQVAQGDAVFFTDSDCIPEPDWIANGLDPLENHPDITRFGGAVKLFPAKKDWTTPELYDRVFNLRQERYVVHGYAATANLLVRRSVFEAVGPFNAELMSSGDKEWNQRAEKAGYPILYLPNMCVRHPARDSFAAHAKKRGRVAEGKFIMKNRDKLKSYVSPLKYIFPSVRNAYRICSEPNLVLFQRLALLEFDYRLRLHEAGVLFKLRYLGGPQGRRQ</sequence>
<evidence type="ECO:0000259" key="4">
    <source>
        <dbReference type="Pfam" id="PF00535"/>
    </source>
</evidence>
<proteinExistence type="inferred from homology"/>
<dbReference type="Gene3D" id="3.90.550.10">
    <property type="entry name" value="Spore Coat Polysaccharide Biosynthesis Protein SpsA, Chain A"/>
    <property type="match status" value="1"/>
</dbReference>
<evidence type="ECO:0000256" key="3">
    <source>
        <dbReference type="ARBA" id="ARBA00022679"/>
    </source>
</evidence>
<organism evidence="5 6">
    <name type="scientific">Cognatiyoonia koreensis</name>
    <dbReference type="NCBI Taxonomy" id="364200"/>
    <lineage>
        <taxon>Bacteria</taxon>
        <taxon>Pseudomonadati</taxon>
        <taxon>Pseudomonadota</taxon>
        <taxon>Alphaproteobacteria</taxon>
        <taxon>Rhodobacterales</taxon>
        <taxon>Paracoccaceae</taxon>
        <taxon>Cognatiyoonia</taxon>
    </lineage>
</organism>
<dbReference type="PANTHER" id="PTHR43179">
    <property type="entry name" value="RHAMNOSYLTRANSFERASE WBBL"/>
    <property type="match status" value="1"/>
</dbReference>
<evidence type="ECO:0000313" key="6">
    <source>
        <dbReference type="Proteomes" id="UP000199167"/>
    </source>
</evidence>
<name>A0A1I0RUW5_9RHOB</name>
<dbReference type="SUPFAM" id="SSF53448">
    <property type="entry name" value="Nucleotide-diphospho-sugar transferases"/>
    <property type="match status" value="1"/>
</dbReference>
<gene>
    <name evidence="5" type="ORF">SAMN04488515_3290</name>
</gene>